<name>A0A9X8SCK4_9BACI</name>
<dbReference type="Gene3D" id="2.60.40.3350">
    <property type="match status" value="1"/>
</dbReference>
<dbReference type="Proteomes" id="UP000194435">
    <property type="component" value="Unassembled WGS sequence"/>
</dbReference>
<accession>A0A9X8SCK4</accession>
<gene>
    <name evidence="2" type="ORF">BACERE00221_02341</name>
</gene>
<dbReference type="RefSeq" id="WP_086717776.1">
    <property type="nucleotide sequence ID" value="NZ_FWZC01000035.1"/>
</dbReference>
<protein>
    <recommendedName>
        <fullName evidence="1">BppU N-terminal domain-containing protein</fullName>
    </recommendedName>
</protein>
<dbReference type="InterPro" id="IPR018913">
    <property type="entry name" value="BppU_N"/>
</dbReference>
<reference evidence="2 3" key="1">
    <citation type="submission" date="2017-04" db="EMBL/GenBank/DDBJ databases">
        <authorList>
            <person name="Criscuolo A."/>
        </authorList>
    </citation>
    <scope>NUCLEOTIDE SEQUENCE [LARGE SCALE GENOMIC DNA]</scope>
    <source>
        <strain evidence="2">16-00221</strain>
    </source>
</reference>
<dbReference type="AlphaFoldDB" id="A0A9X8SCK4"/>
<dbReference type="EMBL" id="FWZC01000035">
    <property type="protein sequence ID" value="SME05764.1"/>
    <property type="molecule type" value="Genomic_DNA"/>
</dbReference>
<dbReference type="Pfam" id="PF10651">
    <property type="entry name" value="BppU_N"/>
    <property type="match status" value="1"/>
</dbReference>
<proteinExistence type="predicted"/>
<evidence type="ECO:0000259" key="1">
    <source>
        <dbReference type="Pfam" id="PF10651"/>
    </source>
</evidence>
<sequence length="429" mass="46062">MKIKLVLDINKTQQAQLNAVVTGRQGDKETVTVNVFVVDGGVPYNLTGNTIYYEGLKPNNAYVRDTSGVKMINAAQGNFEYTFRPETFGVAGIGRRSYFSIEQGGTVRASTQDFGIVTLADAMTGNTMSGPYISELEQLIQEAQWLVNDINSRWTSINTQLTQLQNKLNTMDVVKRSGDTMTGNFGVQIPNAGSNGISFKSTSGLDIHNWIGTSTGAVAWQDKLANTDVFNYSSVSKTLTMMNGVAFNVAGSTNLLKKTGDTATGHMIFRHNINQETADGLKGVNMVVNSSVNKWSVAPKMDGNPVWANEFAMDLNTGKVTVPSLGTKKDGRADLILTSDATNADSGYLPVATRRGNAVTVRFKLSRNAGSTSSRIINLPADMRPIDFLEFNALADDGTTVKVAIGTGGGVDMYSTGKVVAFVCTYVTG</sequence>
<evidence type="ECO:0000313" key="2">
    <source>
        <dbReference type="EMBL" id="SME05764.1"/>
    </source>
</evidence>
<evidence type="ECO:0000313" key="3">
    <source>
        <dbReference type="Proteomes" id="UP000194435"/>
    </source>
</evidence>
<feature type="domain" description="BppU N-terminal" evidence="1">
    <location>
        <begin position="2"/>
        <end position="143"/>
    </location>
</feature>
<organism evidence="2 3">
    <name type="scientific">Bacillus paranthracis</name>
    <dbReference type="NCBI Taxonomy" id="2026186"/>
    <lineage>
        <taxon>Bacteria</taxon>
        <taxon>Bacillati</taxon>
        <taxon>Bacillota</taxon>
        <taxon>Bacilli</taxon>
        <taxon>Bacillales</taxon>
        <taxon>Bacillaceae</taxon>
        <taxon>Bacillus</taxon>
        <taxon>Bacillus cereus group</taxon>
    </lineage>
</organism>
<comment type="caution">
    <text evidence="2">The sequence shown here is derived from an EMBL/GenBank/DDBJ whole genome shotgun (WGS) entry which is preliminary data.</text>
</comment>